<reference evidence="1" key="1">
    <citation type="journal article" date="2014" name="Front. Microbiol.">
        <title>High frequency of phylogenetically diverse reductive dehalogenase-homologous genes in deep subseafloor sedimentary metagenomes.</title>
        <authorList>
            <person name="Kawai M."/>
            <person name="Futagami T."/>
            <person name="Toyoda A."/>
            <person name="Takaki Y."/>
            <person name="Nishi S."/>
            <person name="Hori S."/>
            <person name="Arai W."/>
            <person name="Tsubouchi T."/>
            <person name="Morono Y."/>
            <person name="Uchiyama I."/>
            <person name="Ito T."/>
            <person name="Fujiyama A."/>
            <person name="Inagaki F."/>
            <person name="Takami H."/>
        </authorList>
    </citation>
    <scope>NUCLEOTIDE SEQUENCE</scope>
    <source>
        <strain evidence="1">Expedition CK06-06</strain>
    </source>
</reference>
<protein>
    <submittedName>
        <fullName evidence="1">Uncharacterized protein</fullName>
    </submittedName>
</protein>
<dbReference type="AlphaFoldDB" id="X0WM32"/>
<comment type="caution">
    <text evidence="1">The sequence shown here is derived from an EMBL/GenBank/DDBJ whole genome shotgun (WGS) entry which is preliminary data.</text>
</comment>
<evidence type="ECO:0000313" key="1">
    <source>
        <dbReference type="EMBL" id="GAG32009.1"/>
    </source>
</evidence>
<organism evidence="1">
    <name type="scientific">marine sediment metagenome</name>
    <dbReference type="NCBI Taxonomy" id="412755"/>
    <lineage>
        <taxon>unclassified sequences</taxon>
        <taxon>metagenomes</taxon>
        <taxon>ecological metagenomes</taxon>
    </lineage>
</organism>
<name>X0WM32_9ZZZZ</name>
<sequence length="70" mass="8103">MGQGVESDMSRGSRPVCIGMYGTEDDCQECEWQRKCEEMADSIDSAVTRKGEHVRIVSKYKEKKYKPRRI</sequence>
<gene>
    <name evidence="1" type="ORF">S01H1_62996</name>
</gene>
<dbReference type="EMBL" id="BARS01041417">
    <property type="protein sequence ID" value="GAG32009.1"/>
    <property type="molecule type" value="Genomic_DNA"/>
</dbReference>
<accession>X0WM32</accession>
<proteinExistence type="predicted"/>